<feature type="transmembrane region" description="Helical" evidence="1">
    <location>
        <begin position="288"/>
        <end position="308"/>
    </location>
</feature>
<dbReference type="AlphaFoldDB" id="K9XN24"/>
<gene>
    <name evidence="2" type="ordered locus">Sta7437_0316</name>
</gene>
<feature type="transmembrane region" description="Helical" evidence="1">
    <location>
        <begin position="252"/>
        <end position="276"/>
    </location>
</feature>
<keyword evidence="1" id="KW-0812">Transmembrane</keyword>
<feature type="transmembrane region" description="Helical" evidence="1">
    <location>
        <begin position="36"/>
        <end position="61"/>
    </location>
</feature>
<feature type="transmembrane region" description="Helical" evidence="1">
    <location>
        <begin position="329"/>
        <end position="347"/>
    </location>
</feature>
<dbReference type="STRING" id="111780.Sta7437_0316"/>
<dbReference type="Pfam" id="PF03616">
    <property type="entry name" value="Glt_symporter"/>
    <property type="match status" value="1"/>
</dbReference>
<dbReference type="GO" id="GO:0015813">
    <property type="term" value="P:L-glutamate transmembrane transport"/>
    <property type="evidence" value="ECO:0007669"/>
    <property type="project" value="InterPro"/>
</dbReference>
<organism evidence="2 3">
    <name type="scientific">Stanieria cyanosphaera (strain ATCC 29371 / PCC 7437)</name>
    <dbReference type="NCBI Taxonomy" id="111780"/>
    <lineage>
        <taxon>Bacteria</taxon>
        <taxon>Bacillati</taxon>
        <taxon>Cyanobacteriota</taxon>
        <taxon>Cyanophyceae</taxon>
        <taxon>Pleurocapsales</taxon>
        <taxon>Dermocarpellaceae</taxon>
        <taxon>Stanieria</taxon>
    </lineage>
</organism>
<evidence type="ECO:0000313" key="3">
    <source>
        <dbReference type="Proteomes" id="UP000010473"/>
    </source>
</evidence>
<protein>
    <submittedName>
        <fullName evidence="2">Sodium/glutamate symporter</fullName>
    </submittedName>
</protein>
<dbReference type="PATRIC" id="fig|111780.3.peg.326"/>
<dbReference type="GO" id="GO:0016020">
    <property type="term" value="C:membrane"/>
    <property type="evidence" value="ECO:0007669"/>
    <property type="project" value="InterPro"/>
</dbReference>
<dbReference type="GO" id="GO:0015501">
    <property type="term" value="F:glutamate:sodium symporter activity"/>
    <property type="evidence" value="ECO:0007669"/>
    <property type="project" value="InterPro"/>
</dbReference>
<dbReference type="KEGG" id="scs:Sta7437_0316"/>
<feature type="transmembrane region" description="Helical" evidence="1">
    <location>
        <begin position="449"/>
        <end position="469"/>
    </location>
</feature>
<dbReference type="OrthoDB" id="9801557at2"/>
<evidence type="ECO:0000313" key="2">
    <source>
        <dbReference type="EMBL" id="AFZ33928.1"/>
    </source>
</evidence>
<sequence>MFKLLDVFFAFVMLGILILIARFIKHKVKLFQTLYLPESIIAGAIALLLGPGVFGAIAMATGTAENAYLAGGLFPETMREVWSQSPGVFINIVFAALFLGETIPNPKDIWRKTAPQVAFGQTLAWGQYVIGIALAILVLVPLFNVSPISGALIEIAFEGGHGTAAGMSETLTQLNFAEGGDLALGLATVGIVSGILFGTALAHWGRQKGYLQTEPTPVRSGDAQFQETAPIEDHRFLQRKARLMRNLLIDPLSLNFGFTGLAIVIGWLILQVLTWIESISWGRGGFELIGAVPLFPMTLIGGIIIQLVMKRLGLECLIERRLQERIAGVALDVVVITALASINLTVLGANLGVFLILSIAGIVWNVLAFIYLAPRILPVYWFERGIGDMGQSMGVTATGILLIRMVDAENRTGAFESFAYKQLFFEPIVGGGLFTAAAPALILQFGSGSILLLTTGLLIFWLVFGLINCQRTKKQMAREAQSSYAETSIVR</sequence>
<dbReference type="eggNOG" id="COG0786">
    <property type="taxonomic scope" value="Bacteria"/>
</dbReference>
<dbReference type="RefSeq" id="WP_015191601.1">
    <property type="nucleotide sequence ID" value="NC_019748.1"/>
</dbReference>
<dbReference type="HOGENOM" id="CLU_034503_0_0_3"/>
<keyword evidence="1" id="KW-1133">Transmembrane helix</keyword>
<dbReference type="PANTHER" id="PTHR36178">
    <property type="entry name" value="SLR0625 PROTEIN"/>
    <property type="match status" value="1"/>
</dbReference>
<feature type="transmembrane region" description="Helical" evidence="1">
    <location>
        <begin position="182"/>
        <end position="202"/>
    </location>
</feature>
<feature type="transmembrane region" description="Helical" evidence="1">
    <location>
        <begin position="6"/>
        <end position="24"/>
    </location>
</feature>
<dbReference type="PANTHER" id="PTHR36178:SF1">
    <property type="entry name" value="SODIUM_GLUTAMATE SYMPORTER"/>
    <property type="match status" value="1"/>
</dbReference>
<feature type="transmembrane region" description="Helical" evidence="1">
    <location>
        <begin position="423"/>
        <end position="443"/>
    </location>
</feature>
<feature type="transmembrane region" description="Helical" evidence="1">
    <location>
        <begin position="122"/>
        <end position="143"/>
    </location>
</feature>
<accession>K9XN24</accession>
<feature type="transmembrane region" description="Helical" evidence="1">
    <location>
        <begin position="81"/>
        <end position="101"/>
    </location>
</feature>
<reference evidence="3" key="1">
    <citation type="journal article" date="2013" name="Proc. Natl. Acad. Sci. U.S.A.">
        <title>Improving the coverage of the cyanobacterial phylum using diversity-driven genome sequencing.</title>
        <authorList>
            <person name="Shih P.M."/>
            <person name="Wu D."/>
            <person name="Latifi A."/>
            <person name="Axen S.D."/>
            <person name="Fewer D.P."/>
            <person name="Talla E."/>
            <person name="Calteau A."/>
            <person name="Cai F."/>
            <person name="Tandeau de Marsac N."/>
            <person name="Rippka R."/>
            <person name="Herdman M."/>
            <person name="Sivonen K."/>
            <person name="Coursin T."/>
            <person name="Laurent T."/>
            <person name="Goodwin L."/>
            <person name="Nolan M."/>
            <person name="Davenport K.W."/>
            <person name="Han C.S."/>
            <person name="Rubin E.M."/>
            <person name="Eisen J.A."/>
            <person name="Woyke T."/>
            <person name="Gugger M."/>
            <person name="Kerfeld C.A."/>
        </authorList>
    </citation>
    <scope>NUCLEOTIDE SEQUENCE [LARGE SCALE GENOMIC DNA]</scope>
    <source>
        <strain evidence="3">ATCC 29371 / PCC 7437</strain>
    </source>
</reference>
<keyword evidence="1" id="KW-0472">Membrane</keyword>
<evidence type="ECO:0000256" key="1">
    <source>
        <dbReference type="SAM" id="Phobius"/>
    </source>
</evidence>
<proteinExistence type="predicted"/>
<dbReference type="EMBL" id="CP003653">
    <property type="protein sequence ID" value="AFZ33928.1"/>
    <property type="molecule type" value="Genomic_DNA"/>
</dbReference>
<keyword evidence="3" id="KW-1185">Reference proteome</keyword>
<name>K9XN24_STAC7</name>
<feature type="transmembrane region" description="Helical" evidence="1">
    <location>
        <begin position="353"/>
        <end position="374"/>
    </location>
</feature>
<dbReference type="Proteomes" id="UP000010473">
    <property type="component" value="Chromosome"/>
</dbReference>
<dbReference type="InterPro" id="IPR004445">
    <property type="entry name" value="GltS"/>
</dbReference>